<dbReference type="GO" id="GO:0005506">
    <property type="term" value="F:iron ion binding"/>
    <property type="evidence" value="ECO:0007669"/>
    <property type="project" value="InterPro"/>
</dbReference>
<evidence type="ECO:0000256" key="8">
    <source>
        <dbReference type="ARBA" id="ARBA00023033"/>
    </source>
</evidence>
<evidence type="ECO:0008006" key="14">
    <source>
        <dbReference type="Google" id="ProtNLM"/>
    </source>
</evidence>
<evidence type="ECO:0000256" key="5">
    <source>
        <dbReference type="ARBA" id="ARBA00022723"/>
    </source>
</evidence>
<comment type="caution">
    <text evidence="12">The sequence shown here is derived from an EMBL/GenBank/DDBJ whole genome shotgun (WGS) entry which is preliminary data.</text>
</comment>
<dbReference type="InterPro" id="IPR001128">
    <property type="entry name" value="Cyt_P450"/>
</dbReference>
<dbReference type="EMBL" id="JAACJP010000010">
    <property type="protein sequence ID" value="KAF5381704.1"/>
    <property type="molecule type" value="Genomic_DNA"/>
</dbReference>
<feature type="signal peptide" evidence="11">
    <location>
        <begin position="1"/>
        <end position="28"/>
    </location>
</feature>
<dbReference type="OrthoDB" id="2789670at2759"/>
<dbReference type="InterPro" id="IPR017972">
    <property type="entry name" value="Cyt_P450_CS"/>
</dbReference>
<dbReference type="PRINTS" id="PR00463">
    <property type="entry name" value="EP450I"/>
</dbReference>
<keyword evidence="5 9" id="KW-0479">Metal-binding</keyword>
<evidence type="ECO:0000256" key="2">
    <source>
        <dbReference type="ARBA" id="ARBA00005179"/>
    </source>
</evidence>
<dbReference type="GO" id="GO:0004497">
    <property type="term" value="F:monooxygenase activity"/>
    <property type="evidence" value="ECO:0007669"/>
    <property type="project" value="UniProtKB-KW"/>
</dbReference>
<accession>A0A8H5HE61</accession>
<proteinExistence type="inferred from homology"/>
<comment type="similarity">
    <text evidence="3 10">Belongs to the cytochrome P450 family.</text>
</comment>
<dbReference type="PANTHER" id="PTHR46300">
    <property type="entry name" value="P450, PUTATIVE (EUROFUNG)-RELATED-RELATED"/>
    <property type="match status" value="1"/>
</dbReference>
<dbReference type="GO" id="GO:0020037">
    <property type="term" value="F:heme binding"/>
    <property type="evidence" value="ECO:0007669"/>
    <property type="project" value="InterPro"/>
</dbReference>
<name>A0A8H5HE61_9AGAR</name>
<dbReference type="PANTHER" id="PTHR46300:SF7">
    <property type="entry name" value="P450, PUTATIVE (EUROFUNG)-RELATED"/>
    <property type="match status" value="1"/>
</dbReference>
<feature type="binding site" description="axial binding residue" evidence="9">
    <location>
        <position position="461"/>
    </location>
    <ligand>
        <name>heme</name>
        <dbReference type="ChEBI" id="CHEBI:30413"/>
    </ligand>
    <ligandPart>
        <name>Fe</name>
        <dbReference type="ChEBI" id="CHEBI:18248"/>
    </ligandPart>
</feature>
<comment type="pathway">
    <text evidence="2">Secondary metabolite biosynthesis.</text>
</comment>
<dbReference type="Proteomes" id="UP000565441">
    <property type="component" value="Unassembled WGS sequence"/>
</dbReference>
<keyword evidence="7 9" id="KW-0408">Iron</keyword>
<evidence type="ECO:0000256" key="7">
    <source>
        <dbReference type="ARBA" id="ARBA00023004"/>
    </source>
</evidence>
<sequence length="534" mass="59927">MSSIPLSAGLASLLVALFIWFRKPKASTASLPPGPKPVPVLGNVRDLTAKELWLPAAEWAKQYGDVVYLHVLGQGLVFLNSPEAAFELLDKRGSIYSDKPALVMAGELCGCKNMVWLLFRYVDPSLTLPTSDSVQVAFTAYGDQSKRQRKLMHKAFGLPAIPSYNPLLQSETHAFLRRIVSSPESYVAHTRRYAGALTLKVVYGYEPLAYEDKFIALAEECVDILANEIASGGGIWPVDIFPSLQRLPVWAPGAGFKVKAARWKAKMEEFVDKPYEYVKNSIKSGTFKPSFCSTLLDDDNKTTPEFEFDLKWTANSMYSASMDTTMTTVSHFLLAMIAHPEVLAEAQKEIDTVVGSDRLPTFKDRPKLPYIEAILNETWRWGVPVPLNLPHRLMEDDVYRDMHIPKGSLIFGNIWAILRDERIYPNPSTFAPERFLEKVDAATERRRDPRNYVFGFGRRKCPGANLVESSIWLLMTAMIATLDISKAVDESGQVVEPQVDFENPIFRIPNPFKCGLRPRSEQALKLIQQSELAS</sequence>
<dbReference type="AlphaFoldDB" id="A0A8H5HE61"/>
<dbReference type="PROSITE" id="PS00086">
    <property type="entry name" value="CYTOCHROME_P450"/>
    <property type="match status" value="1"/>
</dbReference>
<dbReference type="SUPFAM" id="SSF48264">
    <property type="entry name" value="Cytochrome P450"/>
    <property type="match status" value="1"/>
</dbReference>
<evidence type="ECO:0000256" key="3">
    <source>
        <dbReference type="ARBA" id="ARBA00010617"/>
    </source>
</evidence>
<evidence type="ECO:0000256" key="1">
    <source>
        <dbReference type="ARBA" id="ARBA00001971"/>
    </source>
</evidence>
<dbReference type="InterPro" id="IPR002401">
    <property type="entry name" value="Cyt_P450_E_grp-I"/>
</dbReference>
<keyword evidence="13" id="KW-1185">Reference proteome</keyword>
<evidence type="ECO:0000256" key="10">
    <source>
        <dbReference type="RuleBase" id="RU000461"/>
    </source>
</evidence>
<evidence type="ECO:0000313" key="12">
    <source>
        <dbReference type="EMBL" id="KAF5381704.1"/>
    </source>
</evidence>
<dbReference type="InterPro" id="IPR036396">
    <property type="entry name" value="Cyt_P450_sf"/>
</dbReference>
<keyword evidence="4 9" id="KW-0349">Heme</keyword>
<dbReference type="Gene3D" id="1.10.630.10">
    <property type="entry name" value="Cytochrome P450"/>
    <property type="match status" value="1"/>
</dbReference>
<reference evidence="12 13" key="1">
    <citation type="journal article" date="2020" name="ISME J.">
        <title>Uncovering the hidden diversity of litter-decomposition mechanisms in mushroom-forming fungi.</title>
        <authorList>
            <person name="Floudas D."/>
            <person name="Bentzer J."/>
            <person name="Ahren D."/>
            <person name="Johansson T."/>
            <person name="Persson P."/>
            <person name="Tunlid A."/>
        </authorList>
    </citation>
    <scope>NUCLEOTIDE SEQUENCE [LARGE SCALE GENOMIC DNA]</scope>
    <source>
        <strain evidence="12 13">CBS 661.87</strain>
    </source>
</reference>
<evidence type="ECO:0000256" key="4">
    <source>
        <dbReference type="ARBA" id="ARBA00022617"/>
    </source>
</evidence>
<dbReference type="GO" id="GO:0016705">
    <property type="term" value="F:oxidoreductase activity, acting on paired donors, with incorporation or reduction of molecular oxygen"/>
    <property type="evidence" value="ECO:0007669"/>
    <property type="project" value="InterPro"/>
</dbReference>
<evidence type="ECO:0000256" key="11">
    <source>
        <dbReference type="SAM" id="SignalP"/>
    </source>
</evidence>
<dbReference type="InterPro" id="IPR050364">
    <property type="entry name" value="Cytochrome_P450_fung"/>
</dbReference>
<keyword evidence="6 10" id="KW-0560">Oxidoreductase</keyword>
<dbReference type="Pfam" id="PF00067">
    <property type="entry name" value="p450"/>
    <property type="match status" value="2"/>
</dbReference>
<protein>
    <recommendedName>
        <fullName evidence="14">Cytochrome P450</fullName>
    </recommendedName>
</protein>
<gene>
    <name evidence="12" type="ORF">D9615_005603</name>
</gene>
<organism evidence="12 13">
    <name type="scientific">Tricholomella constricta</name>
    <dbReference type="NCBI Taxonomy" id="117010"/>
    <lineage>
        <taxon>Eukaryota</taxon>
        <taxon>Fungi</taxon>
        <taxon>Dikarya</taxon>
        <taxon>Basidiomycota</taxon>
        <taxon>Agaricomycotina</taxon>
        <taxon>Agaricomycetes</taxon>
        <taxon>Agaricomycetidae</taxon>
        <taxon>Agaricales</taxon>
        <taxon>Tricholomatineae</taxon>
        <taxon>Lyophyllaceae</taxon>
        <taxon>Tricholomella</taxon>
    </lineage>
</organism>
<evidence type="ECO:0000313" key="13">
    <source>
        <dbReference type="Proteomes" id="UP000565441"/>
    </source>
</evidence>
<comment type="cofactor">
    <cofactor evidence="1 9">
        <name>heme</name>
        <dbReference type="ChEBI" id="CHEBI:30413"/>
    </cofactor>
</comment>
<evidence type="ECO:0000256" key="6">
    <source>
        <dbReference type="ARBA" id="ARBA00023002"/>
    </source>
</evidence>
<dbReference type="CDD" id="cd11065">
    <property type="entry name" value="CYP64-like"/>
    <property type="match status" value="1"/>
</dbReference>
<feature type="chain" id="PRO_5034567470" description="Cytochrome P450" evidence="11">
    <location>
        <begin position="29"/>
        <end position="534"/>
    </location>
</feature>
<keyword evidence="11" id="KW-0732">Signal</keyword>
<keyword evidence="8 10" id="KW-0503">Monooxygenase</keyword>
<evidence type="ECO:0000256" key="9">
    <source>
        <dbReference type="PIRSR" id="PIRSR602401-1"/>
    </source>
</evidence>